<dbReference type="EMBL" id="CP064787">
    <property type="protein sequence ID" value="QSG06773.1"/>
    <property type="molecule type" value="Genomic_DNA"/>
</dbReference>
<accession>A0A897N6E1</accession>
<dbReference type="RefSeq" id="WP_229113263.1">
    <property type="nucleotide sequence ID" value="NZ_CP064787.1"/>
</dbReference>
<keyword evidence="2" id="KW-0547">Nucleotide-binding</keyword>
<dbReference type="FunFam" id="3.40.50.300:FF:000134">
    <property type="entry name" value="Iron-enterobactin ABC transporter ATP-binding protein"/>
    <property type="match status" value="1"/>
</dbReference>
<evidence type="ECO:0000256" key="7">
    <source>
        <dbReference type="ARBA" id="ARBA00066387"/>
    </source>
</evidence>
<evidence type="ECO:0000256" key="1">
    <source>
        <dbReference type="ARBA" id="ARBA00022448"/>
    </source>
</evidence>
<evidence type="ECO:0000256" key="2">
    <source>
        <dbReference type="ARBA" id="ARBA00022741"/>
    </source>
</evidence>
<evidence type="ECO:0000313" key="12">
    <source>
        <dbReference type="Proteomes" id="UP000663525"/>
    </source>
</evidence>
<evidence type="ECO:0000256" key="3">
    <source>
        <dbReference type="ARBA" id="ARBA00022840"/>
    </source>
</evidence>
<dbReference type="Proteomes" id="UP000663525">
    <property type="component" value="Chromosome"/>
</dbReference>
<evidence type="ECO:0000256" key="5">
    <source>
        <dbReference type="ARBA" id="ARBA00058960"/>
    </source>
</evidence>
<name>A0A897N6E1_9EURY</name>
<dbReference type="EC" id="7.6.2.8" evidence="7"/>
<evidence type="ECO:0000256" key="4">
    <source>
        <dbReference type="ARBA" id="ARBA00050590"/>
    </source>
</evidence>
<protein>
    <recommendedName>
        <fullName evidence="8">Cobalamin import ATP-binding protein BtuD</fullName>
        <ecNumber evidence="7">7.6.2.8</ecNumber>
    </recommendedName>
    <alternativeName>
        <fullName evidence="9">Vitamin B12-transporting ATPase</fullName>
    </alternativeName>
</protein>
<dbReference type="GO" id="GO:0005524">
    <property type="term" value="F:ATP binding"/>
    <property type="evidence" value="ECO:0007669"/>
    <property type="project" value="UniProtKB-KW"/>
</dbReference>
<dbReference type="InterPro" id="IPR003593">
    <property type="entry name" value="AAA+_ATPase"/>
</dbReference>
<dbReference type="PROSITE" id="PS50893">
    <property type="entry name" value="ABC_TRANSPORTER_2"/>
    <property type="match status" value="1"/>
</dbReference>
<dbReference type="GeneID" id="68856003"/>
<sequence>MTITIRDATLAYDATPVLEDVNLRVEDGQLLGLLGPNGVGKTSLLRAIDGLLEPERGQITLDGVEIGDLSRKEIARQIGYLPQVERAETHSTVFETVLLGRTPHFGWRPDETDRQAVERALERLGIADLATRPMATLSGGQRRTALLARALVGGPEALLLDEPTGGLDLKHQHEVMGRLRSAVHESDRAGVVAIHDLDLATRFCDRYALLSDGGVFAAGGEDILTAEAIETVYGIPVEVVTRNGHREVVPTEPDSGW</sequence>
<evidence type="ECO:0000313" key="11">
    <source>
        <dbReference type="EMBL" id="QSG06773.1"/>
    </source>
</evidence>
<reference evidence="11" key="1">
    <citation type="submission" date="2020-11" db="EMBL/GenBank/DDBJ databases">
        <title>Carbohydrate-dependent, anaerobic sulfur respiration: A novel catabolism in halophilic archaea.</title>
        <authorList>
            <person name="Sorokin D.Y."/>
            <person name="Messina E."/>
            <person name="Smedile F."/>
            <person name="La Cono V."/>
            <person name="Hallsworth J.E."/>
            <person name="Yakimov M.M."/>
        </authorList>
    </citation>
    <scope>NUCLEOTIDE SEQUENCE</scope>
    <source>
        <strain evidence="11">HSR12-1</strain>
    </source>
</reference>
<keyword evidence="3" id="KW-0067">ATP-binding</keyword>
<keyword evidence="1" id="KW-0813">Transport</keyword>
<evidence type="ECO:0000259" key="10">
    <source>
        <dbReference type="PROSITE" id="PS50893"/>
    </source>
</evidence>
<dbReference type="InterPro" id="IPR003439">
    <property type="entry name" value="ABC_transporter-like_ATP-bd"/>
</dbReference>
<dbReference type="Gene3D" id="3.40.50.300">
    <property type="entry name" value="P-loop containing nucleotide triphosphate hydrolases"/>
    <property type="match status" value="1"/>
</dbReference>
<evidence type="ECO:0000256" key="9">
    <source>
        <dbReference type="ARBA" id="ARBA00077139"/>
    </source>
</evidence>
<dbReference type="CDD" id="cd03214">
    <property type="entry name" value="ABC_Iron-Siderophores_B12_Hemin"/>
    <property type="match status" value="1"/>
</dbReference>
<feature type="domain" description="ABC transporter" evidence="10">
    <location>
        <begin position="3"/>
        <end position="237"/>
    </location>
</feature>
<evidence type="ECO:0000256" key="8">
    <source>
        <dbReference type="ARBA" id="ARBA00073649"/>
    </source>
</evidence>
<dbReference type="GO" id="GO:0016887">
    <property type="term" value="F:ATP hydrolysis activity"/>
    <property type="evidence" value="ECO:0007669"/>
    <property type="project" value="InterPro"/>
</dbReference>
<dbReference type="GO" id="GO:0015420">
    <property type="term" value="F:ABC-type vitamin B12 transporter activity"/>
    <property type="evidence" value="ECO:0007669"/>
    <property type="project" value="UniProtKB-EC"/>
</dbReference>
<comment type="function">
    <text evidence="5">Required for corrinoid utilization. Probably part of the ABC transporter complex BtuCDF involved in cobalamin (vitamin B12) import. Probably responsible for energy coupling to the transport system.</text>
</comment>
<dbReference type="SMART" id="SM00382">
    <property type="entry name" value="AAA"/>
    <property type="match status" value="1"/>
</dbReference>
<comment type="subunit">
    <text evidence="6">The complex is composed of two ATP-binding proteins (BtuD), two transmembrane proteins (BtuC) and a solute-binding protein (BtuF).</text>
</comment>
<dbReference type="SUPFAM" id="SSF52540">
    <property type="entry name" value="P-loop containing nucleoside triphosphate hydrolases"/>
    <property type="match status" value="1"/>
</dbReference>
<dbReference type="PANTHER" id="PTHR42794">
    <property type="entry name" value="HEMIN IMPORT ATP-BINDING PROTEIN HMUV"/>
    <property type="match status" value="1"/>
</dbReference>
<dbReference type="AlphaFoldDB" id="A0A897N6E1"/>
<dbReference type="PANTHER" id="PTHR42794:SF2">
    <property type="entry name" value="ABC TRANSPORTER ATP-BINDING PROTEIN"/>
    <property type="match status" value="1"/>
</dbReference>
<dbReference type="InterPro" id="IPR027417">
    <property type="entry name" value="P-loop_NTPase"/>
</dbReference>
<gene>
    <name evidence="11" type="primary">fepC2</name>
    <name evidence="11" type="ORF">HSR121_2452</name>
</gene>
<proteinExistence type="predicted"/>
<organism evidence="11 12">
    <name type="scientific">Halapricum desulfuricans</name>
    <dbReference type="NCBI Taxonomy" id="2841257"/>
    <lineage>
        <taxon>Archaea</taxon>
        <taxon>Methanobacteriati</taxon>
        <taxon>Methanobacteriota</taxon>
        <taxon>Stenosarchaea group</taxon>
        <taxon>Halobacteria</taxon>
        <taxon>Halobacteriales</taxon>
        <taxon>Haloarculaceae</taxon>
        <taxon>Halapricum</taxon>
    </lineage>
</organism>
<dbReference type="Pfam" id="PF00005">
    <property type="entry name" value="ABC_tran"/>
    <property type="match status" value="1"/>
</dbReference>
<comment type="catalytic activity">
    <reaction evidence="4">
        <text>an R-cob(III)alamin(out) + ATP + H2O = an R-cob(III)alamin(in) + ADP + phosphate + H(+)</text>
        <dbReference type="Rhea" id="RHEA:17873"/>
        <dbReference type="ChEBI" id="CHEBI:15377"/>
        <dbReference type="ChEBI" id="CHEBI:15378"/>
        <dbReference type="ChEBI" id="CHEBI:30616"/>
        <dbReference type="ChEBI" id="CHEBI:43474"/>
        <dbReference type="ChEBI" id="CHEBI:140785"/>
        <dbReference type="ChEBI" id="CHEBI:456216"/>
        <dbReference type="EC" id="7.6.2.8"/>
    </reaction>
</comment>
<evidence type="ECO:0000256" key="6">
    <source>
        <dbReference type="ARBA" id="ARBA00064420"/>
    </source>
</evidence>